<evidence type="ECO:0000313" key="8">
    <source>
        <dbReference type="WBParaSite" id="jg16876"/>
    </source>
</evidence>
<sequence>MNHFFRFLLRVPCKVGIQQQYMPANLSQYINPNADMKAKLAINAHISKNLALILGYLQDCDVSDLARAADCRFGQNCRFAHGEEELRHVHAKPRLADNPRYKTRPCEKFVKKGICPYGPRCLFIHPDLSSNMSPGLLLPLDDQGRASPGQNMPFSANVLAPVSMLNSLCGLRRNLRSRCRKSYSYFVYLVFG</sequence>
<dbReference type="SMART" id="SM00356">
    <property type="entry name" value="ZnF_C3H1"/>
    <property type="match status" value="2"/>
</dbReference>
<dbReference type="InterPro" id="IPR036855">
    <property type="entry name" value="Znf_CCCH_sf"/>
</dbReference>
<evidence type="ECO:0000256" key="5">
    <source>
        <dbReference type="PROSITE-ProRule" id="PRU00723"/>
    </source>
</evidence>
<evidence type="ECO:0000256" key="2">
    <source>
        <dbReference type="ARBA" id="ARBA00022737"/>
    </source>
</evidence>
<feature type="zinc finger region" description="C3H1-type" evidence="5">
    <location>
        <begin position="100"/>
        <end position="128"/>
    </location>
</feature>
<evidence type="ECO:0000256" key="3">
    <source>
        <dbReference type="ARBA" id="ARBA00022771"/>
    </source>
</evidence>
<dbReference type="PANTHER" id="PTHR12547:SF18">
    <property type="entry name" value="PROTEIN TIS11"/>
    <property type="match status" value="1"/>
</dbReference>
<dbReference type="WBParaSite" id="jg16876">
    <property type="protein sequence ID" value="jg16876"/>
    <property type="gene ID" value="jg16876"/>
</dbReference>
<dbReference type="GO" id="GO:0043186">
    <property type="term" value="C:P granule"/>
    <property type="evidence" value="ECO:0007669"/>
    <property type="project" value="UniProtKB-ARBA"/>
</dbReference>
<dbReference type="Pfam" id="PF00642">
    <property type="entry name" value="zf-CCCH"/>
    <property type="match status" value="1"/>
</dbReference>
<reference evidence="8" key="1">
    <citation type="submission" date="2022-11" db="UniProtKB">
        <authorList>
            <consortium name="WormBaseParasite"/>
        </authorList>
    </citation>
    <scope>IDENTIFICATION</scope>
</reference>
<evidence type="ECO:0000256" key="4">
    <source>
        <dbReference type="ARBA" id="ARBA00022833"/>
    </source>
</evidence>
<protein>
    <submittedName>
        <fullName evidence="8">C3H1-type domain-containing protein</fullName>
    </submittedName>
</protein>
<dbReference type="PANTHER" id="PTHR12547">
    <property type="entry name" value="CCCH ZINC FINGER/TIS11-RELATED"/>
    <property type="match status" value="1"/>
</dbReference>
<keyword evidence="7" id="KW-1185">Reference proteome</keyword>
<evidence type="ECO:0000259" key="6">
    <source>
        <dbReference type="PROSITE" id="PS50103"/>
    </source>
</evidence>
<dbReference type="Gene3D" id="4.10.1000.10">
    <property type="entry name" value="Zinc finger, CCCH-type"/>
    <property type="match status" value="2"/>
</dbReference>
<evidence type="ECO:0000313" key="7">
    <source>
        <dbReference type="Proteomes" id="UP000887574"/>
    </source>
</evidence>
<dbReference type="Proteomes" id="UP000887574">
    <property type="component" value="Unplaced"/>
</dbReference>
<feature type="domain" description="C3H1-type" evidence="6">
    <location>
        <begin position="100"/>
        <end position="128"/>
    </location>
</feature>
<dbReference type="SUPFAM" id="SSF90229">
    <property type="entry name" value="CCCH zinc finger"/>
    <property type="match status" value="2"/>
</dbReference>
<keyword evidence="4 5" id="KW-0862">Zinc</keyword>
<accession>A0A915D8J7</accession>
<organism evidence="7 8">
    <name type="scientific">Ditylenchus dipsaci</name>
    <dbReference type="NCBI Taxonomy" id="166011"/>
    <lineage>
        <taxon>Eukaryota</taxon>
        <taxon>Metazoa</taxon>
        <taxon>Ecdysozoa</taxon>
        <taxon>Nematoda</taxon>
        <taxon>Chromadorea</taxon>
        <taxon>Rhabditida</taxon>
        <taxon>Tylenchina</taxon>
        <taxon>Tylenchomorpha</taxon>
        <taxon>Sphaerularioidea</taxon>
        <taxon>Anguinidae</taxon>
        <taxon>Anguininae</taxon>
        <taxon>Ditylenchus</taxon>
    </lineage>
</organism>
<dbReference type="GO" id="GO:0008270">
    <property type="term" value="F:zinc ion binding"/>
    <property type="evidence" value="ECO:0007669"/>
    <property type="project" value="UniProtKB-KW"/>
</dbReference>
<dbReference type="InterPro" id="IPR045877">
    <property type="entry name" value="ZFP36-like"/>
</dbReference>
<dbReference type="AlphaFoldDB" id="A0A915D8J7"/>
<proteinExistence type="predicted"/>
<keyword evidence="3 5" id="KW-0863">Zinc-finger</keyword>
<dbReference type="GO" id="GO:0003730">
    <property type="term" value="F:mRNA 3'-UTR binding"/>
    <property type="evidence" value="ECO:0007669"/>
    <property type="project" value="TreeGrafter"/>
</dbReference>
<dbReference type="FunFam" id="4.10.1000.10:FF:000018">
    <property type="entry name" value="Zinc finger protein"/>
    <property type="match status" value="1"/>
</dbReference>
<feature type="zinc finger region" description="C3H1-type" evidence="5">
    <location>
        <begin position="59"/>
        <end position="84"/>
    </location>
</feature>
<dbReference type="PROSITE" id="PS50103">
    <property type="entry name" value="ZF_C3H1"/>
    <property type="match status" value="2"/>
</dbReference>
<dbReference type="GO" id="GO:0005829">
    <property type="term" value="C:cytosol"/>
    <property type="evidence" value="ECO:0007669"/>
    <property type="project" value="TreeGrafter"/>
</dbReference>
<evidence type="ECO:0000256" key="1">
    <source>
        <dbReference type="ARBA" id="ARBA00022723"/>
    </source>
</evidence>
<feature type="domain" description="C3H1-type" evidence="6">
    <location>
        <begin position="59"/>
        <end position="84"/>
    </location>
</feature>
<keyword evidence="2" id="KW-0677">Repeat</keyword>
<keyword evidence="1 5" id="KW-0479">Metal-binding</keyword>
<dbReference type="InterPro" id="IPR000571">
    <property type="entry name" value="Znf_CCCH"/>
</dbReference>
<name>A0A915D8J7_9BILA</name>